<dbReference type="CDD" id="cd06779">
    <property type="entry name" value="cpPDZ_Deg_HtrA-like"/>
    <property type="match status" value="1"/>
</dbReference>
<dbReference type="Proteomes" id="UP001232536">
    <property type="component" value="Unassembled WGS sequence"/>
</dbReference>
<evidence type="ECO:0000313" key="6">
    <source>
        <dbReference type="Proteomes" id="UP001232536"/>
    </source>
</evidence>
<dbReference type="PANTHER" id="PTHR43343">
    <property type="entry name" value="PEPTIDASE S12"/>
    <property type="match status" value="1"/>
</dbReference>
<keyword evidence="6" id="KW-1185">Reference proteome</keyword>
<dbReference type="InterPro" id="IPR043504">
    <property type="entry name" value="Peptidase_S1_PA_chymotrypsin"/>
</dbReference>
<accession>A0ABT9D7Q5</accession>
<evidence type="ECO:0000256" key="3">
    <source>
        <dbReference type="ARBA" id="ARBA00022801"/>
    </source>
</evidence>
<dbReference type="SMART" id="SM00228">
    <property type="entry name" value="PDZ"/>
    <property type="match status" value="1"/>
</dbReference>
<dbReference type="InterPro" id="IPR036034">
    <property type="entry name" value="PDZ_sf"/>
</dbReference>
<dbReference type="InterPro" id="IPR051201">
    <property type="entry name" value="Chloro_Bact_Ser_Proteases"/>
</dbReference>
<dbReference type="PRINTS" id="PR00834">
    <property type="entry name" value="PROTEASES2C"/>
</dbReference>
<evidence type="ECO:0000313" key="5">
    <source>
        <dbReference type="EMBL" id="MDO8106894.1"/>
    </source>
</evidence>
<dbReference type="Gene3D" id="2.30.42.10">
    <property type="match status" value="1"/>
</dbReference>
<evidence type="ECO:0000256" key="1">
    <source>
        <dbReference type="ARBA" id="ARBA00010541"/>
    </source>
</evidence>
<proteinExistence type="inferred from homology"/>
<sequence length="353" mass="34997">MPALLVALIAGAAGGFLGTRLTDRPQAQLPPAATVRPDGGDLTGVSAIAAEVLPSVVLIEVRGSTGEGTGSGFVLQSDGYLLTNAHVATADVGSGRAITVVFSDGSQTDADLVGYTTDYDLAVLKVDRTGLTPLTLGDSDQVVVGDPVVAIGAPLGLQGTVTTGIVSAKNRPVTAGDANSPAFINAIQTDAAINPGNSGGPLVNAAGEVIGINSAIAQPPGTSVGGQAGSIGLGFAIPANQARHTAEQLIETGSATYPVIGVLIDTTYTGEGVQVADRAVDGQPAVTPGGPADRAGLQPGDVILAIDGRPVTQADELIVAIRAKQPGDTVVLRVRSGGAENDVRVVLAENASG</sequence>
<feature type="domain" description="PDZ" evidence="4">
    <location>
        <begin position="286"/>
        <end position="338"/>
    </location>
</feature>
<dbReference type="InterPro" id="IPR009003">
    <property type="entry name" value="Peptidase_S1_PA"/>
</dbReference>
<dbReference type="SUPFAM" id="SSF50156">
    <property type="entry name" value="PDZ domain-like"/>
    <property type="match status" value="1"/>
</dbReference>
<evidence type="ECO:0000259" key="4">
    <source>
        <dbReference type="PROSITE" id="PS50106"/>
    </source>
</evidence>
<comment type="caution">
    <text evidence="5">The sequence shown here is derived from an EMBL/GenBank/DDBJ whole genome shotgun (WGS) entry which is preliminary data.</text>
</comment>
<dbReference type="Pfam" id="PF13180">
    <property type="entry name" value="PDZ_2"/>
    <property type="match status" value="1"/>
</dbReference>
<keyword evidence="2" id="KW-0645">Protease</keyword>
<dbReference type="EMBL" id="JAUQYP010000001">
    <property type="protein sequence ID" value="MDO8106894.1"/>
    <property type="molecule type" value="Genomic_DNA"/>
</dbReference>
<dbReference type="InterPro" id="IPR001478">
    <property type="entry name" value="PDZ"/>
</dbReference>
<dbReference type="PROSITE" id="PS50106">
    <property type="entry name" value="PDZ"/>
    <property type="match status" value="1"/>
</dbReference>
<protein>
    <submittedName>
        <fullName evidence="5">Trypsin-like peptidase domain-containing protein</fullName>
    </submittedName>
</protein>
<dbReference type="SUPFAM" id="SSF50494">
    <property type="entry name" value="Trypsin-like serine proteases"/>
    <property type="match status" value="1"/>
</dbReference>
<reference evidence="5 6" key="1">
    <citation type="submission" date="2023-07" db="EMBL/GenBank/DDBJ databases">
        <title>Description of novel actinomycetes strains, isolated from tidal flat sediment.</title>
        <authorList>
            <person name="Lu C."/>
        </authorList>
    </citation>
    <scope>NUCLEOTIDE SEQUENCE [LARGE SCALE GENOMIC DNA]</scope>
    <source>
        <strain evidence="5 6">SYSU T00b441</strain>
    </source>
</reference>
<gene>
    <name evidence="5" type="ORF">Q6348_06745</name>
</gene>
<dbReference type="PANTHER" id="PTHR43343:SF3">
    <property type="entry name" value="PROTEASE DO-LIKE 8, CHLOROPLASTIC"/>
    <property type="match status" value="1"/>
</dbReference>
<keyword evidence="3" id="KW-0378">Hydrolase</keyword>
<dbReference type="RefSeq" id="WP_304600532.1">
    <property type="nucleotide sequence ID" value="NZ_JAUQYO010000001.1"/>
</dbReference>
<evidence type="ECO:0000256" key="2">
    <source>
        <dbReference type="ARBA" id="ARBA00022670"/>
    </source>
</evidence>
<dbReference type="Gene3D" id="2.40.10.10">
    <property type="entry name" value="Trypsin-like serine proteases"/>
    <property type="match status" value="2"/>
</dbReference>
<dbReference type="InterPro" id="IPR001940">
    <property type="entry name" value="Peptidase_S1C"/>
</dbReference>
<organism evidence="5 6">
    <name type="scientific">Actinotalea lenta</name>
    <dbReference type="NCBI Taxonomy" id="3064654"/>
    <lineage>
        <taxon>Bacteria</taxon>
        <taxon>Bacillati</taxon>
        <taxon>Actinomycetota</taxon>
        <taxon>Actinomycetes</taxon>
        <taxon>Micrococcales</taxon>
        <taxon>Cellulomonadaceae</taxon>
        <taxon>Actinotalea</taxon>
    </lineage>
</organism>
<dbReference type="Pfam" id="PF13365">
    <property type="entry name" value="Trypsin_2"/>
    <property type="match status" value="1"/>
</dbReference>
<comment type="similarity">
    <text evidence="1">Belongs to the peptidase S1C family.</text>
</comment>
<name>A0ABT9D7Q5_9CELL</name>